<evidence type="ECO:0000256" key="1">
    <source>
        <dbReference type="SAM" id="Phobius"/>
    </source>
</evidence>
<keyword evidence="1" id="KW-1133">Transmembrane helix</keyword>
<feature type="transmembrane region" description="Helical" evidence="1">
    <location>
        <begin position="121"/>
        <end position="139"/>
    </location>
</feature>
<dbReference type="PANTHER" id="PTHR42109">
    <property type="entry name" value="UNPLACED GENOMIC SCAFFOLD UM_SCAF_CONTIG_1.265, WHOLE GENOME SHOTGUN SEQUENCE"/>
    <property type="match status" value="1"/>
</dbReference>
<proteinExistence type="predicted"/>
<feature type="domain" description="DUF7702" evidence="2">
    <location>
        <begin position="8"/>
        <end position="255"/>
    </location>
</feature>
<name>A0A316U1I4_9BASI</name>
<dbReference type="Proteomes" id="UP000245942">
    <property type="component" value="Unassembled WGS sequence"/>
</dbReference>
<dbReference type="STRING" id="1684307.A0A316U1I4"/>
<evidence type="ECO:0000313" key="3">
    <source>
        <dbReference type="EMBL" id="PWN18351.1"/>
    </source>
</evidence>
<keyword evidence="4" id="KW-1185">Reference proteome</keyword>
<feature type="transmembrane region" description="Helical" evidence="1">
    <location>
        <begin position="6"/>
        <end position="26"/>
    </location>
</feature>
<feature type="transmembrane region" description="Helical" evidence="1">
    <location>
        <begin position="38"/>
        <end position="60"/>
    </location>
</feature>
<dbReference type="EMBL" id="KZ819337">
    <property type="protein sequence ID" value="PWN18351.1"/>
    <property type="molecule type" value="Genomic_DNA"/>
</dbReference>
<feature type="transmembrane region" description="Helical" evidence="1">
    <location>
        <begin position="229"/>
        <end position="253"/>
    </location>
</feature>
<organism evidence="3 4">
    <name type="scientific">Pseudomicrostroma glucosiphilum</name>
    <dbReference type="NCBI Taxonomy" id="1684307"/>
    <lineage>
        <taxon>Eukaryota</taxon>
        <taxon>Fungi</taxon>
        <taxon>Dikarya</taxon>
        <taxon>Basidiomycota</taxon>
        <taxon>Ustilaginomycotina</taxon>
        <taxon>Exobasidiomycetes</taxon>
        <taxon>Microstromatales</taxon>
        <taxon>Microstromatales incertae sedis</taxon>
        <taxon>Pseudomicrostroma</taxon>
    </lineage>
</organism>
<reference evidence="3 4" key="1">
    <citation type="journal article" date="2018" name="Mol. Biol. Evol.">
        <title>Broad Genomic Sampling Reveals a Smut Pathogenic Ancestry of the Fungal Clade Ustilaginomycotina.</title>
        <authorList>
            <person name="Kijpornyongpan T."/>
            <person name="Mondo S.J."/>
            <person name="Barry K."/>
            <person name="Sandor L."/>
            <person name="Lee J."/>
            <person name="Lipzen A."/>
            <person name="Pangilinan J."/>
            <person name="LaButti K."/>
            <person name="Hainaut M."/>
            <person name="Henrissat B."/>
            <person name="Grigoriev I.V."/>
            <person name="Spatafora J.W."/>
            <person name="Aime M.C."/>
        </authorList>
    </citation>
    <scope>NUCLEOTIDE SEQUENCE [LARGE SCALE GENOMIC DNA]</scope>
    <source>
        <strain evidence="3 4">MCA 4718</strain>
    </source>
</reference>
<protein>
    <recommendedName>
        <fullName evidence="2">DUF7702 domain-containing protein</fullName>
    </recommendedName>
</protein>
<gene>
    <name evidence="3" type="ORF">BCV69DRAFT_285317</name>
</gene>
<sequence length="274" mass="29047">MASASVIIAIVFIPIYLILALFSLALAVRDGFKREAGFLPLLIFSVVRCVGNILMVYVYYAKSTSSGLYIAAYLLQGLGYSFLVVSGLSLLIRLVSPAHESHESHGASGLLGSGFARPVRLLQTASLVGLIVLIVGYTQSPLFDNLSASEMAGTSSAGGYSTEVKAGDVIFIVVTVGFILLNLVQMFSLGEGKSIKLSCVLLLASAFMLASAIYSTITAFSSNPLGVNVWIKLVFLQISQALAAFVLLFFGLIMRRNPPTTSESDKNAPAPYAA</sequence>
<dbReference type="PANTHER" id="PTHR42109:SF2">
    <property type="entry name" value="INTEGRAL MEMBRANE PROTEIN"/>
    <property type="match status" value="1"/>
</dbReference>
<evidence type="ECO:0000313" key="4">
    <source>
        <dbReference type="Proteomes" id="UP000245942"/>
    </source>
</evidence>
<dbReference type="InterPro" id="IPR056119">
    <property type="entry name" value="DUF7702"/>
</dbReference>
<dbReference type="OrthoDB" id="2560628at2759"/>
<dbReference type="Pfam" id="PF24800">
    <property type="entry name" value="DUF7702"/>
    <property type="match status" value="1"/>
</dbReference>
<feature type="transmembrane region" description="Helical" evidence="1">
    <location>
        <begin position="199"/>
        <end position="217"/>
    </location>
</feature>
<evidence type="ECO:0000259" key="2">
    <source>
        <dbReference type="Pfam" id="PF24800"/>
    </source>
</evidence>
<dbReference type="RefSeq" id="XP_025345511.1">
    <property type="nucleotide sequence ID" value="XM_025493347.1"/>
</dbReference>
<keyword evidence="1" id="KW-0812">Transmembrane</keyword>
<accession>A0A316U1I4</accession>
<keyword evidence="1" id="KW-0472">Membrane</keyword>
<dbReference type="AlphaFoldDB" id="A0A316U1I4"/>
<feature type="transmembrane region" description="Helical" evidence="1">
    <location>
        <begin position="66"/>
        <end position="92"/>
    </location>
</feature>
<dbReference type="GeneID" id="37015081"/>
<feature type="transmembrane region" description="Helical" evidence="1">
    <location>
        <begin position="169"/>
        <end position="187"/>
    </location>
</feature>